<comment type="caution">
    <text evidence="2">The sequence shown here is derived from an EMBL/GenBank/DDBJ whole genome shotgun (WGS) entry which is preliminary data.</text>
</comment>
<feature type="compositionally biased region" description="Polar residues" evidence="1">
    <location>
        <begin position="1597"/>
        <end position="1616"/>
    </location>
</feature>
<feature type="compositionally biased region" description="Low complexity" evidence="1">
    <location>
        <begin position="936"/>
        <end position="948"/>
    </location>
</feature>
<feature type="compositionally biased region" description="Pro residues" evidence="1">
    <location>
        <begin position="236"/>
        <end position="246"/>
    </location>
</feature>
<feature type="compositionally biased region" description="Basic residues" evidence="1">
    <location>
        <begin position="1556"/>
        <end position="1573"/>
    </location>
</feature>
<feature type="compositionally biased region" description="Basic and acidic residues" evidence="1">
    <location>
        <begin position="1500"/>
        <end position="1529"/>
    </location>
</feature>
<gene>
    <name evidence="2" type="ORF">QBC42DRAFT_254748</name>
</gene>
<protein>
    <submittedName>
        <fullName evidence="2">Uncharacterized protein</fullName>
    </submittedName>
</protein>
<feature type="compositionally biased region" description="Polar residues" evidence="1">
    <location>
        <begin position="572"/>
        <end position="583"/>
    </location>
</feature>
<feature type="compositionally biased region" description="Polar residues" evidence="1">
    <location>
        <begin position="903"/>
        <end position="935"/>
    </location>
</feature>
<feature type="compositionally biased region" description="Low complexity" evidence="1">
    <location>
        <begin position="134"/>
        <end position="156"/>
    </location>
</feature>
<feature type="compositionally biased region" description="Polar residues" evidence="1">
    <location>
        <begin position="295"/>
        <end position="318"/>
    </location>
</feature>
<feature type="compositionally biased region" description="Basic and acidic residues" evidence="1">
    <location>
        <begin position="445"/>
        <end position="458"/>
    </location>
</feature>
<feature type="compositionally biased region" description="Low complexity" evidence="1">
    <location>
        <begin position="830"/>
        <end position="850"/>
    </location>
</feature>
<feature type="compositionally biased region" description="Polar residues" evidence="1">
    <location>
        <begin position="1241"/>
        <end position="1268"/>
    </location>
</feature>
<feature type="compositionally biased region" description="Acidic residues" evidence="1">
    <location>
        <begin position="1385"/>
        <end position="1394"/>
    </location>
</feature>
<organism evidence="2 3">
    <name type="scientific">Cladorrhinum samala</name>
    <dbReference type="NCBI Taxonomy" id="585594"/>
    <lineage>
        <taxon>Eukaryota</taxon>
        <taxon>Fungi</taxon>
        <taxon>Dikarya</taxon>
        <taxon>Ascomycota</taxon>
        <taxon>Pezizomycotina</taxon>
        <taxon>Sordariomycetes</taxon>
        <taxon>Sordariomycetidae</taxon>
        <taxon>Sordariales</taxon>
        <taxon>Podosporaceae</taxon>
        <taxon>Cladorrhinum</taxon>
    </lineage>
</organism>
<keyword evidence="3" id="KW-1185">Reference proteome</keyword>
<accession>A0AAV9HGY7</accession>
<reference evidence="2" key="1">
    <citation type="journal article" date="2023" name="Mol. Phylogenet. Evol.">
        <title>Genome-scale phylogeny and comparative genomics of the fungal order Sordariales.</title>
        <authorList>
            <person name="Hensen N."/>
            <person name="Bonometti L."/>
            <person name="Westerberg I."/>
            <person name="Brannstrom I.O."/>
            <person name="Guillou S."/>
            <person name="Cros-Aarteil S."/>
            <person name="Calhoun S."/>
            <person name="Haridas S."/>
            <person name="Kuo A."/>
            <person name="Mondo S."/>
            <person name="Pangilinan J."/>
            <person name="Riley R."/>
            <person name="LaButti K."/>
            <person name="Andreopoulos B."/>
            <person name="Lipzen A."/>
            <person name="Chen C."/>
            <person name="Yan M."/>
            <person name="Daum C."/>
            <person name="Ng V."/>
            <person name="Clum A."/>
            <person name="Steindorff A."/>
            <person name="Ohm R.A."/>
            <person name="Martin F."/>
            <person name="Silar P."/>
            <person name="Natvig D.O."/>
            <person name="Lalanne C."/>
            <person name="Gautier V."/>
            <person name="Ament-Velasquez S.L."/>
            <person name="Kruys A."/>
            <person name="Hutchinson M.I."/>
            <person name="Powell A.J."/>
            <person name="Barry K."/>
            <person name="Miller A.N."/>
            <person name="Grigoriev I.V."/>
            <person name="Debuchy R."/>
            <person name="Gladieux P."/>
            <person name="Hiltunen Thoren M."/>
            <person name="Johannesson H."/>
        </authorList>
    </citation>
    <scope>NUCLEOTIDE SEQUENCE</scope>
    <source>
        <strain evidence="2">PSN324</strain>
    </source>
</reference>
<feature type="region of interest" description="Disordered" evidence="1">
    <location>
        <begin position="212"/>
        <end position="343"/>
    </location>
</feature>
<name>A0AAV9HGY7_9PEZI</name>
<dbReference type="Proteomes" id="UP001321749">
    <property type="component" value="Unassembled WGS sequence"/>
</dbReference>
<feature type="region of interest" description="Disordered" evidence="1">
    <location>
        <begin position="85"/>
        <end position="196"/>
    </location>
</feature>
<feature type="region of interest" description="Disordered" evidence="1">
    <location>
        <begin position="360"/>
        <end position="763"/>
    </location>
</feature>
<evidence type="ECO:0000256" key="1">
    <source>
        <dbReference type="SAM" id="MobiDB-lite"/>
    </source>
</evidence>
<feature type="compositionally biased region" description="Polar residues" evidence="1">
    <location>
        <begin position="530"/>
        <end position="540"/>
    </location>
</feature>
<evidence type="ECO:0000313" key="3">
    <source>
        <dbReference type="Proteomes" id="UP001321749"/>
    </source>
</evidence>
<evidence type="ECO:0000313" key="2">
    <source>
        <dbReference type="EMBL" id="KAK4459065.1"/>
    </source>
</evidence>
<feature type="compositionally biased region" description="Basic and acidic residues" evidence="1">
    <location>
        <begin position="720"/>
        <end position="732"/>
    </location>
</feature>
<feature type="compositionally biased region" description="Basic residues" evidence="1">
    <location>
        <begin position="1309"/>
        <end position="1318"/>
    </location>
</feature>
<feature type="region of interest" description="Disordered" evidence="1">
    <location>
        <begin position="777"/>
        <end position="961"/>
    </location>
</feature>
<feature type="compositionally biased region" description="Low complexity" evidence="1">
    <location>
        <begin position="1167"/>
        <end position="1189"/>
    </location>
</feature>
<feature type="region of interest" description="Disordered" evidence="1">
    <location>
        <begin position="1038"/>
        <end position="1653"/>
    </location>
</feature>
<sequence>MVLWTLDAGNTGPEALYSMNVFQSGTYFMIAKTEQRHHRPNPPLTATTADPNAATAAAAVFKRHESNATLSAAAAAAALRARPMTPTRVGDVQTKRTLRRSASVASSRTASPMLGRPGLERRGSSGSMTERTFRSPSPHRPGSSGSGHRQSRSLSQDAPPVPALPKDVETSVGRSSLGAPPGARHRKSNSLGMGTTPVRLASERLKSDDAPSWFSAARLGDPSNVRRTDPAMASPPSSPPQLPLPPDELAEVGRPGSRASSINFSYPSRARVGSPPVSPVDRRASVDSAARISLGQPSLEENSTAHAPQANEPPTRQMSTMSPRRTKPTSSPSDQALVYDPNSRRMVRGADLRGVQQAVIEASQQPTGSRKKKRTPQKAGSHLAAGTMGRTKSNASTDVFAEKGPARGTVPRAEEIHPGAEPPIPSRHEEAEESAFKAVTSSPRTEAKGLEEQQRTKEIGTAAVASNDHLASISSPWQGIRRQPSIVKEEPEPEEQYPEKRFQRPEAAAPLQNINAKRQRVPAKADPETHNNMQSPQRAHTTLPEPGLQLPETSRPEVSHSPVIEPRRQAQVAHQRSLSNSPARQAHFGPVQENLTVKHSPPPRSISPRKSALKHSSPSRGASLSDDTSDASLTISHEAPVSRKKSVRVSFGDDTVNESGGFASVDRPISPRSSSPQESNRRRWFGSSGRDKDVSPLDDDEIMKPRPALPSFGSVRAKKPRDLSPDETERPLVRPPGETAQSTPASVSPGLLPSPPLGASSDHVIGGIFLKDLEEKVKDSASTSQMREPLPPVVTSVEGPDYFSDSSTPTRHSSDSEEDETFFEASDVENAWANGSANANAVPAVEPNTNKTREQQIPVISISQPTPPTVESKPPTQYFVDLPGGFPEDESDPSGASGPKGPTTANGSISTAKPHSTDTQHTTPHFTSTSQPTIMDNSSDSESSIYSDAYEDLPETGGDGFQSLDAVVESPVKTTSAAVVLSEKLAEQPYSTPPGRETSKVCANVPTEVTAVKSPPSAGPEDEWERVKAYWRNLSAEKRAQLEKEVREDAGIEADLEEEKPASKPKKKKSIERRNSERRALALHMAQQMAAQHQPDKPSAAERSYQIKPGTRWVDEEVADSNPVPTMRMSMRSPPPQQRTTSEVTSEAPRLRKSMRGPGPTSRSPEPLSSSTPAAIASAAAPAYLSPSSAPSPPVSSSTGMTSFLKRRDSSSSESSFKRLRPQGGGHVSGFRKSMRPTSPPSVQSDNRTSMRLSLRGSSPAGSLSQHGSDAAPAGAQMRRTLRDSSTGRKSPTGIHMPIFGKKSGSKASGRKSSRKFSSRFGDSSDEGDDGSATGFRSRFEDSSDDEPMAALPTSIPQSRSAPEATTVGRSLRTRGSIASTALAEELEESEELQEANMNGSRKQPGGPQVQDASALNTASPPVLSVETSLRHARSGRGSILAGLQTTPSLETAAISSSPTNAAFSTPASDERRDPAAPRRNSIMSVLRRKKHDSSGGGISRREPTESAARRDTKLERSMGQLKEIKSDAGVETPSPVVSNPNEAHEAEQQAQPAHKSPKLKKKALFAAPKHHQSPPVPRIPPGDDGLLLDDMDLKRTPTSGNLGTRTLSGTYLQHGQQQQQQQQQRQTFSAGAPSIDGGSIATSGGTPKKKRFGALRRMFRLEE</sequence>
<feature type="compositionally biased region" description="Low complexity" evidence="1">
    <location>
        <begin position="1617"/>
        <end position="1627"/>
    </location>
</feature>
<proteinExistence type="predicted"/>
<feature type="compositionally biased region" description="Low complexity" evidence="1">
    <location>
        <begin position="744"/>
        <end position="761"/>
    </location>
</feature>
<dbReference type="EMBL" id="MU865047">
    <property type="protein sequence ID" value="KAK4459065.1"/>
    <property type="molecule type" value="Genomic_DNA"/>
</dbReference>
<reference evidence="2" key="2">
    <citation type="submission" date="2023-06" db="EMBL/GenBank/DDBJ databases">
        <authorList>
            <consortium name="Lawrence Berkeley National Laboratory"/>
            <person name="Mondo S.J."/>
            <person name="Hensen N."/>
            <person name="Bonometti L."/>
            <person name="Westerberg I."/>
            <person name="Brannstrom I.O."/>
            <person name="Guillou S."/>
            <person name="Cros-Aarteil S."/>
            <person name="Calhoun S."/>
            <person name="Haridas S."/>
            <person name="Kuo A."/>
            <person name="Pangilinan J."/>
            <person name="Riley R."/>
            <person name="Labutti K."/>
            <person name="Andreopoulos B."/>
            <person name="Lipzen A."/>
            <person name="Chen C."/>
            <person name="Yanf M."/>
            <person name="Daum C."/>
            <person name="Ng V."/>
            <person name="Clum A."/>
            <person name="Steindorff A."/>
            <person name="Ohm R."/>
            <person name="Martin F."/>
            <person name="Silar P."/>
            <person name="Natvig D."/>
            <person name="Lalanne C."/>
            <person name="Gautier V."/>
            <person name="Ament-Velasquez S.L."/>
            <person name="Kruys A."/>
            <person name="Hutchinson M.I."/>
            <person name="Powell A.J."/>
            <person name="Barry K."/>
            <person name="Miller A.N."/>
            <person name="Grigoriev I.V."/>
            <person name="Debuchy R."/>
            <person name="Gladieux P."/>
            <person name="Thoren M.H."/>
            <person name="Johannesson H."/>
        </authorList>
    </citation>
    <scope>NUCLEOTIDE SEQUENCE</scope>
    <source>
        <strain evidence="2">PSN324</strain>
    </source>
</reference>
<feature type="compositionally biased region" description="Low complexity" evidence="1">
    <location>
        <begin position="622"/>
        <end position="634"/>
    </location>
</feature>
<feature type="compositionally biased region" description="Polar residues" evidence="1">
    <location>
        <begin position="1444"/>
        <end position="1468"/>
    </location>
</feature>
<feature type="compositionally biased region" description="Low complexity" evidence="1">
    <location>
        <begin position="319"/>
        <end position="333"/>
    </location>
</feature>
<feature type="compositionally biased region" description="Basic and acidic residues" evidence="1">
    <location>
        <begin position="1038"/>
        <end position="1050"/>
    </location>
</feature>
<feature type="compositionally biased region" description="Polar residues" evidence="1">
    <location>
        <begin position="1411"/>
        <end position="1420"/>
    </location>
</feature>
<feature type="compositionally biased region" description="Low complexity" evidence="1">
    <location>
        <begin position="100"/>
        <end position="111"/>
    </location>
</feature>
<feature type="compositionally biased region" description="Low complexity" evidence="1">
    <location>
        <begin position="1082"/>
        <end position="1093"/>
    </location>
</feature>